<comment type="similarity">
    <text evidence="1">Belongs to the ATP-dependent AMP-binding enzyme family.</text>
</comment>
<dbReference type="SUPFAM" id="SSF56801">
    <property type="entry name" value="Acetyl-CoA synthetase-like"/>
    <property type="match status" value="1"/>
</dbReference>
<feature type="domain" description="AMP-dependent synthetase/ligase" evidence="2">
    <location>
        <begin position="54"/>
        <end position="428"/>
    </location>
</feature>
<dbReference type="EMBL" id="ML995824">
    <property type="protein sequence ID" value="KAF2770642.1"/>
    <property type="molecule type" value="Genomic_DNA"/>
</dbReference>
<name>A0A6G1LDH2_9PEZI</name>
<dbReference type="GO" id="GO:0016405">
    <property type="term" value="F:CoA-ligase activity"/>
    <property type="evidence" value="ECO:0007669"/>
    <property type="project" value="TreeGrafter"/>
</dbReference>
<dbReference type="OrthoDB" id="6509636at2759"/>
<keyword evidence="4" id="KW-0436">Ligase</keyword>
<sequence>MPFTAPSWVPPMPEISDSISIESFMFDEHYGRYPLGYSNPPFIDGLTGRKYDAIEVKERVDNLTRALCKELGFKPDQGSEWDKVVACFSLNSVDYLTLAWAMHRLGGILTCVNAAYNAHELEYQLKDSGAKAIFTNLPLLQTTEAAAKQVGLPRERTYLIELAPTVTGGAKNPGLKTIEQLIQEGAKLPRVEASDRSWQKGDGAKKTAFLCYSSGTSGLPKGVMISHTNVIANVLQLVTHEIPTRTAYAKAEGNAEYTEYALGLLPMSHIYGLIVISHLGPYRGDGVVVLPKYDFQTMLQTISKYRIAMLYLVPPMVIHMTKMKDALKKYDLSCVRSAFTGAAPLGKETAEDLLAIFPKWHVRQGYGLTETATVVCSTVPEDIWFGSSGSLLAGLQVRLVTVEGNEITGYDQPGELWVRSPSVVLGYLHNDKATKETFTEEADGRYMHTGDEAKILKSPNGHEHLFIVDRIKELIKCKGHQVAPAELEAHLLTHPAVNDCVVIGIPSDREGEVPKAFVVKAPGSIEESDALLKRSIMKHVEQHKSDYKRLRGGVEFIDVVPKSPSGKILRRLIRDQEREKMKKQGAKL</sequence>
<feature type="domain" description="AMP-binding enzyme C-terminal" evidence="3">
    <location>
        <begin position="486"/>
        <end position="567"/>
    </location>
</feature>
<evidence type="ECO:0000259" key="3">
    <source>
        <dbReference type="Pfam" id="PF13193"/>
    </source>
</evidence>
<organism evidence="4 5">
    <name type="scientific">Teratosphaeria nubilosa</name>
    <dbReference type="NCBI Taxonomy" id="161662"/>
    <lineage>
        <taxon>Eukaryota</taxon>
        <taxon>Fungi</taxon>
        <taxon>Dikarya</taxon>
        <taxon>Ascomycota</taxon>
        <taxon>Pezizomycotina</taxon>
        <taxon>Dothideomycetes</taxon>
        <taxon>Dothideomycetidae</taxon>
        <taxon>Mycosphaerellales</taxon>
        <taxon>Teratosphaeriaceae</taxon>
        <taxon>Teratosphaeria</taxon>
    </lineage>
</organism>
<reference evidence="4" key="1">
    <citation type="journal article" date="2020" name="Stud. Mycol.">
        <title>101 Dothideomycetes genomes: a test case for predicting lifestyles and emergence of pathogens.</title>
        <authorList>
            <person name="Haridas S."/>
            <person name="Albert R."/>
            <person name="Binder M."/>
            <person name="Bloem J."/>
            <person name="Labutti K."/>
            <person name="Salamov A."/>
            <person name="Andreopoulos B."/>
            <person name="Baker S."/>
            <person name="Barry K."/>
            <person name="Bills G."/>
            <person name="Bluhm B."/>
            <person name="Cannon C."/>
            <person name="Castanera R."/>
            <person name="Culley D."/>
            <person name="Daum C."/>
            <person name="Ezra D."/>
            <person name="Gonzalez J."/>
            <person name="Henrissat B."/>
            <person name="Kuo A."/>
            <person name="Liang C."/>
            <person name="Lipzen A."/>
            <person name="Lutzoni F."/>
            <person name="Magnuson J."/>
            <person name="Mondo S."/>
            <person name="Nolan M."/>
            <person name="Ohm R."/>
            <person name="Pangilinan J."/>
            <person name="Park H.-J."/>
            <person name="Ramirez L."/>
            <person name="Alfaro M."/>
            <person name="Sun H."/>
            <person name="Tritt A."/>
            <person name="Yoshinaga Y."/>
            <person name="Zwiers L.-H."/>
            <person name="Turgeon B."/>
            <person name="Goodwin S."/>
            <person name="Spatafora J."/>
            <person name="Crous P."/>
            <person name="Grigoriev I."/>
        </authorList>
    </citation>
    <scope>NUCLEOTIDE SEQUENCE</scope>
    <source>
        <strain evidence="4">CBS 116005</strain>
    </source>
</reference>
<dbReference type="PANTHER" id="PTHR24096:SF422">
    <property type="entry name" value="BCDNA.GH02901"/>
    <property type="match status" value="1"/>
</dbReference>
<gene>
    <name evidence="4" type="ORF">EJ03DRAFT_326265</name>
</gene>
<dbReference type="Pfam" id="PF00501">
    <property type="entry name" value="AMP-binding"/>
    <property type="match status" value="1"/>
</dbReference>
<dbReference type="Gene3D" id="3.30.300.30">
    <property type="match status" value="1"/>
</dbReference>
<keyword evidence="5" id="KW-1185">Reference proteome</keyword>
<dbReference type="AlphaFoldDB" id="A0A6G1LDH2"/>
<dbReference type="Pfam" id="PF13193">
    <property type="entry name" value="AMP-binding_C"/>
    <property type="match status" value="1"/>
</dbReference>
<dbReference type="InterPro" id="IPR025110">
    <property type="entry name" value="AMP-bd_C"/>
</dbReference>
<dbReference type="CDD" id="cd05911">
    <property type="entry name" value="Firefly_Luc_like"/>
    <property type="match status" value="1"/>
</dbReference>
<evidence type="ECO:0000256" key="1">
    <source>
        <dbReference type="ARBA" id="ARBA00006432"/>
    </source>
</evidence>
<proteinExistence type="inferred from homology"/>
<dbReference type="InterPro" id="IPR045851">
    <property type="entry name" value="AMP-bd_C_sf"/>
</dbReference>
<accession>A0A6G1LDH2</accession>
<dbReference type="PROSITE" id="PS00455">
    <property type="entry name" value="AMP_BINDING"/>
    <property type="match status" value="1"/>
</dbReference>
<protein>
    <submittedName>
        <fullName evidence="4">Phenylacetyl-CoA ligase</fullName>
    </submittedName>
</protein>
<dbReference type="Gene3D" id="3.40.50.980">
    <property type="match status" value="2"/>
</dbReference>
<evidence type="ECO:0000313" key="4">
    <source>
        <dbReference type="EMBL" id="KAF2770642.1"/>
    </source>
</evidence>
<dbReference type="Proteomes" id="UP000799436">
    <property type="component" value="Unassembled WGS sequence"/>
</dbReference>
<dbReference type="FunFam" id="3.30.300.30:FF:000007">
    <property type="entry name" value="4-coumarate--CoA ligase 2"/>
    <property type="match status" value="1"/>
</dbReference>
<evidence type="ECO:0000259" key="2">
    <source>
        <dbReference type="Pfam" id="PF00501"/>
    </source>
</evidence>
<dbReference type="InterPro" id="IPR020845">
    <property type="entry name" value="AMP-binding_CS"/>
</dbReference>
<evidence type="ECO:0000313" key="5">
    <source>
        <dbReference type="Proteomes" id="UP000799436"/>
    </source>
</evidence>
<dbReference type="Gene3D" id="2.30.38.10">
    <property type="entry name" value="Luciferase, Domain 3"/>
    <property type="match status" value="1"/>
</dbReference>
<dbReference type="PANTHER" id="PTHR24096">
    <property type="entry name" value="LONG-CHAIN-FATTY-ACID--COA LIGASE"/>
    <property type="match status" value="1"/>
</dbReference>
<dbReference type="InterPro" id="IPR000873">
    <property type="entry name" value="AMP-dep_synth/lig_dom"/>
</dbReference>